<dbReference type="AlphaFoldDB" id="A0A645IQU6"/>
<sequence length="168" mass="19712">MIQETYEAFKEYYPDYLRELKKKGKLEKTPSQSSKKKIFELAKAGTVCGSDDILVWLYENDSDVLTPGMKIAIHKSKMEWALKVKRMCEEIPDRLPEEADMAEDQLQYMKLLGLPNEITLRNTGSKQASSLIDLLSSQKRRWREEFEVHPISDEEILEYRDFLRKQGM</sequence>
<dbReference type="EMBL" id="VSSQ01113080">
    <property type="protein sequence ID" value="MPN49643.1"/>
    <property type="molecule type" value="Genomic_DNA"/>
</dbReference>
<reference evidence="1" key="1">
    <citation type="submission" date="2019-08" db="EMBL/GenBank/DDBJ databases">
        <authorList>
            <person name="Kucharzyk K."/>
            <person name="Murdoch R.W."/>
            <person name="Higgins S."/>
            <person name="Loffler F."/>
        </authorList>
    </citation>
    <scope>NUCLEOTIDE SEQUENCE</scope>
</reference>
<gene>
    <name evidence="1" type="ORF">SDC9_197265</name>
</gene>
<organism evidence="1">
    <name type="scientific">bioreactor metagenome</name>
    <dbReference type="NCBI Taxonomy" id="1076179"/>
    <lineage>
        <taxon>unclassified sequences</taxon>
        <taxon>metagenomes</taxon>
        <taxon>ecological metagenomes</taxon>
    </lineage>
</organism>
<protein>
    <submittedName>
        <fullName evidence="1">Uncharacterized protein</fullName>
    </submittedName>
</protein>
<evidence type="ECO:0000313" key="1">
    <source>
        <dbReference type="EMBL" id="MPN49643.1"/>
    </source>
</evidence>
<proteinExistence type="predicted"/>
<comment type="caution">
    <text evidence="1">The sequence shown here is derived from an EMBL/GenBank/DDBJ whole genome shotgun (WGS) entry which is preliminary data.</text>
</comment>
<name>A0A645IQU6_9ZZZZ</name>
<accession>A0A645IQU6</accession>